<dbReference type="AlphaFoldDB" id="T1JY89"/>
<dbReference type="PANTHER" id="PTHR24412:SF489">
    <property type="entry name" value="RING FINGER DOMAIN AND KELCH REPEAT-CONTAINING PROTEIN DDB_G0271372"/>
    <property type="match status" value="1"/>
</dbReference>
<evidence type="ECO:0000313" key="4">
    <source>
        <dbReference type="EnsemblMetazoa" id="tetur02g14831.1"/>
    </source>
</evidence>
<dbReference type="EMBL" id="CAEY01000831">
    <property type="status" value="NOT_ANNOTATED_CDS"/>
    <property type="molecule type" value="Genomic_DNA"/>
</dbReference>
<evidence type="ECO:0000256" key="2">
    <source>
        <dbReference type="ARBA" id="ARBA00022737"/>
    </source>
</evidence>
<dbReference type="EnsemblMetazoa" id="tetur02g14831.1">
    <property type="protein sequence ID" value="tetur02g14831.1"/>
    <property type="gene ID" value="tetur02g14831"/>
</dbReference>
<dbReference type="InterPro" id="IPR011705">
    <property type="entry name" value="BACK"/>
</dbReference>
<dbReference type="CDD" id="cd18186">
    <property type="entry name" value="BTB_POZ_ZBTB_KLHL-like"/>
    <property type="match status" value="1"/>
</dbReference>
<accession>T1JY89</accession>
<dbReference type="PANTHER" id="PTHR24412">
    <property type="entry name" value="KELCH PROTEIN"/>
    <property type="match status" value="1"/>
</dbReference>
<dbReference type="InterPro" id="IPR011333">
    <property type="entry name" value="SKP1/BTB/POZ_sf"/>
</dbReference>
<dbReference type="HOGENOM" id="CLU_020442_0_0_1"/>
<name>T1JY89_TETUR</name>
<dbReference type="Gene3D" id="1.25.40.420">
    <property type="match status" value="1"/>
</dbReference>
<dbReference type="eggNOG" id="KOG4441">
    <property type="taxonomic scope" value="Eukaryota"/>
</dbReference>
<protein>
    <recommendedName>
        <fullName evidence="3">BACK domain-containing protein</fullName>
    </recommendedName>
</protein>
<keyword evidence="5" id="KW-1185">Reference proteome</keyword>
<evidence type="ECO:0000256" key="1">
    <source>
        <dbReference type="ARBA" id="ARBA00022441"/>
    </source>
</evidence>
<evidence type="ECO:0000259" key="3">
    <source>
        <dbReference type="SMART" id="SM00875"/>
    </source>
</evidence>
<dbReference type="SMART" id="SM00875">
    <property type="entry name" value="BACK"/>
    <property type="match status" value="1"/>
</dbReference>
<dbReference type="Pfam" id="PF07707">
    <property type="entry name" value="BACK"/>
    <property type="match status" value="1"/>
</dbReference>
<proteinExistence type="predicted"/>
<keyword evidence="1" id="KW-0880">Kelch repeat</keyword>
<dbReference type="Gene3D" id="3.30.710.10">
    <property type="entry name" value="Potassium Channel Kv1.1, Chain A"/>
    <property type="match status" value="1"/>
</dbReference>
<reference evidence="5" key="1">
    <citation type="submission" date="2011-08" db="EMBL/GenBank/DDBJ databases">
        <authorList>
            <person name="Rombauts S."/>
        </authorList>
    </citation>
    <scope>NUCLEOTIDE SEQUENCE</scope>
    <source>
        <strain evidence="5">London</strain>
    </source>
</reference>
<evidence type="ECO:0000313" key="5">
    <source>
        <dbReference type="Proteomes" id="UP000015104"/>
    </source>
</evidence>
<organism evidence="4 5">
    <name type="scientific">Tetranychus urticae</name>
    <name type="common">Two-spotted spider mite</name>
    <dbReference type="NCBI Taxonomy" id="32264"/>
    <lineage>
        <taxon>Eukaryota</taxon>
        <taxon>Metazoa</taxon>
        <taxon>Ecdysozoa</taxon>
        <taxon>Arthropoda</taxon>
        <taxon>Chelicerata</taxon>
        <taxon>Arachnida</taxon>
        <taxon>Acari</taxon>
        <taxon>Acariformes</taxon>
        <taxon>Trombidiformes</taxon>
        <taxon>Prostigmata</taxon>
        <taxon>Eleutherengona</taxon>
        <taxon>Raphignathae</taxon>
        <taxon>Tetranychoidea</taxon>
        <taxon>Tetranychidae</taxon>
        <taxon>Tetranychus</taxon>
    </lineage>
</organism>
<dbReference type="STRING" id="32264.T1JY89"/>
<dbReference type="SUPFAM" id="SSF54695">
    <property type="entry name" value="POZ domain"/>
    <property type="match status" value="1"/>
</dbReference>
<reference evidence="4" key="2">
    <citation type="submission" date="2015-06" db="UniProtKB">
        <authorList>
            <consortium name="EnsemblMetazoa"/>
        </authorList>
    </citation>
    <scope>IDENTIFICATION</scope>
</reference>
<keyword evidence="2" id="KW-0677">Repeat</keyword>
<dbReference type="Proteomes" id="UP000015104">
    <property type="component" value="Unassembled WGS sequence"/>
</dbReference>
<sequence>MNSLEMDDQLTIINRSKEHRVNKQLIRGIPYFEKMLSHGCLESKENKVVLDLDENAFKLFLIWLEFDGIFIEMDNVINLCNISDYFGMDHLIQDCLEYFRIRFSIEHLPLVIPQVTETSILINSDTLNAFICRHFLKIANTAVWLNYPVETIEYICTLDLMIYSEMQVFEAIASWVDFNADSRKCHLARLLRLVRWCHLKEKDLFKIKENGTFESSGFEPKSCLPTKHNCDCISDRSLQNCFIIIEKLEGTDLRITVLDSNFLFLFNRDMKLDESISLNLFHDEHVSDIFYHSGSKAIRIDWNQNKYRFFKDTDFRLYVKKYWRKPLGFWPFYRCTIRDTTDSRLINTHGHEEFEYWLSKLMQTTNEIMKNSRLHHWLIKLRVTVLSNNIFILTNNLEFGKFNVPDKHFKKIELPKLAEEYAFKYESLFLTSSVDDADRVFLTDKSTKNVFCFNITNQEWSLIGHLLQDSCVYPYSKWSSDYSRDESNKLITLTPALLPLQMIITCLNHNLNSVR</sequence>
<feature type="domain" description="BACK" evidence="3">
    <location>
        <begin position="109"/>
        <end position="208"/>
    </location>
</feature>